<reference evidence="1" key="1">
    <citation type="journal article" date="2015" name="Nature">
        <title>Complex archaea that bridge the gap between prokaryotes and eukaryotes.</title>
        <authorList>
            <person name="Spang A."/>
            <person name="Saw J.H."/>
            <person name="Jorgensen S.L."/>
            <person name="Zaremba-Niedzwiedzka K."/>
            <person name="Martijn J."/>
            <person name="Lind A.E."/>
            <person name="van Eijk R."/>
            <person name="Schleper C."/>
            <person name="Guy L."/>
            <person name="Ettema T.J."/>
        </authorList>
    </citation>
    <scope>NUCLEOTIDE SEQUENCE</scope>
</reference>
<protein>
    <submittedName>
        <fullName evidence="1">Uncharacterized protein</fullName>
    </submittedName>
</protein>
<dbReference type="EMBL" id="LAZR01036463">
    <property type="protein sequence ID" value="KKL24765.1"/>
    <property type="molecule type" value="Genomic_DNA"/>
</dbReference>
<sequence>MSMNERKGLVALKGQPVTLVGDEVGVGAWPAR</sequence>
<name>A0A0F9BS96_9ZZZZ</name>
<accession>A0A0F9BS96</accession>
<comment type="caution">
    <text evidence="1">The sequence shown here is derived from an EMBL/GenBank/DDBJ whole genome shotgun (WGS) entry which is preliminary data.</text>
</comment>
<dbReference type="AlphaFoldDB" id="A0A0F9BS96"/>
<organism evidence="1">
    <name type="scientific">marine sediment metagenome</name>
    <dbReference type="NCBI Taxonomy" id="412755"/>
    <lineage>
        <taxon>unclassified sequences</taxon>
        <taxon>metagenomes</taxon>
        <taxon>ecological metagenomes</taxon>
    </lineage>
</organism>
<evidence type="ECO:0000313" key="1">
    <source>
        <dbReference type="EMBL" id="KKL24765.1"/>
    </source>
</evidence>
<gene>
    <name evidence="1" type="ORF">LCGC14_2412040</name>
</gene>
<proteinExistence type="predicted"/>